<protein>
    <submittedName>
        <fullName evidence="3">Pentatricopeptide repeat protein</fullName>
    </submittedName>
</protein>
<dbReference type="AlphaFoldDB" id="A0A7I4Z2B2"/>
<accession>A0A7I4Z2B2</accession>
<evidence type="ECO:0000313" key="3">
    <source>
        <dbReference type="WBParaSite" id="HCON_00162840-00001"/>
    </source>
</evidence>
<evidence type="ECO:0000256" key="1">
    <source>
        <dbReference type="SAM" id="MobiDB-lite"/>
    </source>
</evidence>
<reference evidence="3" key="1">
    <citation type="submission" date="2020-12" db="UniProtKB">
        <authorList>
            <consortium name="WormBaseParasite"/>
        </authorList>
    </citation>
    <scope>IDENTIFICATION</scope>
    <source>
        <strain evidence="3">MHco3</strain>
    </source>
</reference>
<organism evidence="2 3">
    <name type="scientific">Haemonchus contortus</name>
    <name type="common">Barber pole worm</name>
    <dbReference type="NCBI Taxonomy" id="6289"/>
    <lineage>
        <taxon>Eukaryota</taxon>
        <taxon>Metazoa</taxon>
        <taxon>Ecdysozoa</taxon>
        <taxon>Nematoda</taxon>
        <taxon>Chromadorea</taxon>
        <taxon>Rhabditida</taxon>
        <taxon>Rhabditina</taxon>
        <taxon>Rhabditomorpha</taxon>
        <taxon>Strongyloidea</taxon>
        <taxon>Trichostrongylidae</taxon>
        <taxon>Haemonchus</taxon>
    </lineage>
</organism>
<feature type="region of interest" description="Disordered" evidence="1">
    <location>
        <begin position="212"/>
        <end position="233"/>
    </location>
</feature>
<proteinExistence type="predicted"/>
<name>A0A7I4Z2B2_HAECO</name>
<dbReference type="WBParaSite" id="HCON_00162840-00001">
    <property type="protein sequence ID" value="HCON_00162840-00001"/>
    <property type="gene ID" value="HCON_00162840"/>
</dbReference>
<dbReference type="OrthoDB" id="5865093at2759"/>
<dbReference type="Proteomes" id="UP000025227">
    <property type="component" value="Unplaced"/>
</dbReference>
<sequence length="640" mass="72120">MLRYHKVPFQLSISSKLLCHKFLRHQHLSRSRPSREEHSHDTSLFLNHGYEEQFSAEVPNHWFLSPSSVENIRSNNTPQQVIRELRSFDDFGLLSAQIIDNNAAQTLTEAPFMDKLLSYDAPSIISTGAIPTTADPSELGGSSEASDIEQLEELIDQGYDVSAVLRDLSSVDLQREDYSVAAAVVSKPPVQEKSRQRSALNPLPVGEAVEDRSTRYEVSLPSSSDHSKTPRFDPDIYRETRASAGEIITAINNQDLASLRCTLTEKKWPDHRSIGAYLDQLFDLIIRDSYDVDEAVMFVQDFAVCNRRGFLHDVNGVRLALRVARDSGSVEAASEMLRNFRNMFLVKSPVTSNSTAPALILEDFYSALCSLGSMDQVEAVHKVMISLGFDRSSDIFIRSVTHFLMEKSNTSQVFGRWKRYSERYGTTSGVELIWQGLFTSVENPVEQARLAGKLLKHCCQHEHPFAVLSSLVMTLVHLKLLDAAKAVLIKVAIPGRFFKKPLLCVTQNENSLETFENFADLVTQCMFSEKRKIREVKTSVEDTPALSPELSSVLNSFCGMGRPKQQKLKPDDSKRKLHRVNDEQLFELSQFMQSLWLEKAEKAGSAHDADRLVSWSMVNKLEIPPHLTQRIVKLKSSARP</sequence>
<keyword evidence="2" id="KW-1185">Reference proteome</keyword>
<evidence type="ECO:0000313" key="2">
    <source>
        <dbReference type="Proteomes" id="UP000025227"/>
    </source>
</evidence>